<accession>A0ACC6TU41</accession>
<protein>
    <submittedName>
        <fullName evidence="1">Uncharacterized protein</fullName>
    </submittedName>
</protein>
<dbReference type="Proteomes" id="UP001558850">
    <property type="component" value="Unassembled WGS sequence"/>
</dbReference>
<proteinExistence type="predicted"/>
<comment type="caution">
    <text evidence="1">The sequence shown here is derived from an EMBL/GenBank/DDBJ whole genome shotgun (WGS) entry which is preliminary data.</text>
</comment>
<sequence>MPASAAIAISASSVVSATPSVLGDHISAGVWSLIGSAFGAGAAYLVARYQQKAQSDRERLKAAHDSASSHMANVAFDKYVEFCEAYKDAAGEGVMILIQHGPTREIIGATHKLTEIRVKYSLWIPTDIDARLFEFEKVWLSIGAFSPIIDSTVGGPAYAETREKYSNMVYKEFAKAMGLNEWDGEKLSDEFTLQSIVAGLREVLGTEKITKLRRNVLDRASSELG</sequence>
<evidence type="ECO:0000313" key="2">
    <source>
        <dbReference type="Proteomes" id="UP001558850"/>
    </source>
</evidence>
<name>A0ACC6TU41_9BURK</name>
<reference evidence="1" key="1">
    <citation type="submission" date="2024-07" db="EMBL/GenBank/DDBJ databases">
        <title>A survey of Mimosa microsymbionts across Brazilian biomes reveals a high diversity of Paraburkholderia nodulating endemic species, but also that Cupriavidus is common as a symbiont of widespread species.</title>
        <authorList>
            <person name="Rouws L."/>
            <person name="Barauna A."/>
            <person name="Beukes C."/>
            <person name="Rouws J.R.C."/>
            <person name="De Faria S.M."/>
            <person name="Gross E."/>
            <person name="Bueno Dos Reis Junior F."/>
            <person name="Simon M.F."/>
            <person name="Maluk M."/>
            <person name="Odee D.W."/>
            <person name="Kenicer G."/>
            <person name="Young J.P.W."/>
            <person name="Reis V.M."/>
            <person name="Zilli J."/>
            <person name="James E.K."/>
        </authorList>
    </citation>
    <scope>NUCLEOTIDE SEQUENCE</scope>
    <source>
        <strain evidence="1">EG181B</strain>
    </source>
</reference>
<keyword evidence="2" id="KW-1185">Reference proteome</keyword>
<organism evidence="1 2">
    <name type="scientific">Paraburkholderia phymatum</name>
    <dbReference type="NCBI Taxonomy" id="148447"/>
    <lineage>
        <taxon>Bacteria</taxon>
        <taxon>Pseudomonadati</taxon>
        <taxon>Pseudomonadota</taxon>
        <taxon>Betaproteobacteria</taxon>
        <taxon>Burkholderiales</taxon>
        <taxon>Burkholderiaceae</taxon>
        <taxon>Paraburkholderia</taxon>
    </lineage>
</organism>
<gene>
    <name evidence="1" type="ORF">AB4Y32_03390</name>
</gene>
<dbReference type="EMBL" id="JBFRCH010000001">
    <property type="protein sequence ID" value="MEX3930857.1"/>
    <property type="molecule type" value="Genomic_DNA"/>
</dbReference>
<evidence type="ECO:0000313" key="1">
    <source>
        <dbReference type="EMBL" id="MEX3930857.1"/>
    </source>
</evidence>